<gene>
    <name evidence="3" type="ORF">LSCM4_05549</name>
</gene>
<sequence>MATKDFDVNLFLKFLFSVVFLFLCCFSLMLYVDKVLALLLVLMLRVLVLPRNIRLSFSGLHIAPLQARVLFRRFSLQTENMSLRIVDGYFTFAFWGFWFRHPRWSRLHEYMIGENLLGTRCRVRRSLHYVKGTIVAVDVEKKKVSVQLDEHNTNGSSLDEDEDVELGEDSGAVEPSPDPLGGAAGNLRRPSGPGNLRRPSGPGNLRRPSAPGESSSSLNLFESQNVRCGGTVSSTQLGPRRMRWKEFSVLPAAVSNLGQHSSSESRMHIEGLGDEVVKTVDFNDVYIRSRAGLLQLHLNGVRLCLYNATGRYRDLAMAAAADDAGERPFQNTPRGSRKTSSGSSAQAAQKSSRGSSASADGKGGRRGGLSGLLQALGKYMLSYDEADLDAHERDDAQESPELRAARKLQEHNILTTSFVQKFFNFIGCVEIEICAAQIDIGGAASSHPYFLHFTFQQGEGRVFLTKDSCPALDLYRSVVELTLREVDIRMAQMDSKLSKTQVMRNATLLERARLLVSGVAVPYEQMPFEAAASSELIDEYGIFMDGKNKGTVHVVFYKDAPNVYAGEPVRRGALPTTGVEVLIDAPVLRYGPWLEYCRTQLWQYFLPPNYLPLQALRFEVGEPRPNAGFELLVMCLRATTVEIPFKRRSIVPSPPFGIRDSKRKGMLVATIGEGAQYIQPAFFLLPGEEKQTFESLFIAKSVNVWANCVLDQETLLCNAESLQFFVDRQDDRLWNGRKLWNILAKLSGVKLYWYMVYVDYFLDLLNDWQFSACMYHGVPLSTEMFNTVNRAVRSAVPNVKRFEIFVESTAALYLNANTLNVVYADDPNDLSHNVMAILKMQSASFNMVHPSDQYQLSFENEVARPIEASVHELRAYLSLPLSHPLYNEVSSEAPWACAEEFRLQGLFTMLVPNQSIPLPRNNLDTTTGRTRYHNFFDLDIEFLNLRGTVMGTHIKALTKCFQNLFLGNTYTIAPDELFWLLAKLQSHATTGKNRRKEFKEFLERSQPARNDTEICVTVRLVDVSATVTTGQATGAPQVSLTTGLFTFTNVKQFAVADTAVSLAPLTVRFPDRRGNFPRNAESNIVVGAVTVGLTRHFGRMPLKPKVHESLDVHVGGVSFEVEAEQLVTLVEVAQTVAEHFTAEDSMMEAEVAEALSTAELSAEKVVRSGPLRNTTSLPKNGMRRRNTGPSSVPSSYRFLPVTKEEATGAGSGFADSLGDFVDAHENNCENSAVEMRVWRSAPCSKMPPSCRAPATGGDRGEGDAHDWADTGGAVVVDACDRAHGEFTSPLTVSAIRGACAAGAATVPGINTGGGGGRVPILHSYESDSGYASSGKRRHGCKRRRRLFGGFSAATTDVSSDDRSDQGRHPFASQVAYDVALEFAKFMEECNRADDDSRDYGLRFFSVTVETIKGVVRIGEDGYASVELPLGVTVAQSTVNDGNSNKRMSVAMKDVGVQLLLSRTSEMAHTYLPSLRGDTSVGTYLEVLSLHTSVCARQYVAYPFDNSLAKHRQRQQQFVEENDYEHLISFPFNKTSTQSPVAPARASQRASAAMAPEGSVDEEAPTTAPRAQNFAASVTEPATLPRPSPQSPTAPPSTMNGLYSPSQQVSAPPSSPPAAREWVPPRMPLSLDRGCVVDATITPSIARDFSGGSPVPSLTSSPDSQDTVVHAQLAREGNGASQRPSTFPSLSNPPQVGEKDGQDTSNHFATCVSVSSRMGSSEMGSADIDSFFETSSCDSSSRRRVINRAFASDGGVTRNREEKRAADRKSGGGQDISVGQPSDGIARPDGRAWGADGGGEACADVRRDGAAHATAALFGSTAAHLFYRIFDKAESDDNGSCAVDYWPPQPSHNTRKVRDRTRFHAQLPIVGFYINGNGESRAPSFFSYARQQMLQREEDLFGWARCVADNRERSQNNSTSRHLHVAFIDPLTLLVTPEAAVLAGTATRLALRVHYSLRGHRFEMPPDASTLRSSKAAPSTATEALLLRPRAKKSKARTQQKRWLWEGIILSIAVPTMEAKVLTRLPVPAENLPSGSGAMDGVYTSTIVVRNLRVVFAQNRPPTGEEMAAEAGNRMSMSVKLGTIAAITQIEWEPMKREGNLVVKVPGLWYDADKDTIAVCFLTHVAAKVKRDLWRGADGGASNIAASEVALHVTRDFADYVHGAMSLLKDVAADVRRRVRPADQFSFAVSPSAAAFDALAVPRGHVPPAASIASDVPSRGAASPLREIRSLGGKGRVVQGKGFVGQLAVTLVDTARVGQRIAVRQTKLSRLEIRRPFCNFVVVIPNSLRDRNVHIQGIGEIDEVRAALFPSLLHILHPRGVRRSENVEASTVGSPKPLNSSTPSYQLSGSTPAGTMVFAQLSEDTRSAVGAAGHTDAAEAESRQLAFIYDGTFTVHQLDLRAQQLDTNYLQLVGKDLTGCAESRAEGVASRECVQTEALTETISERLKERLRCKANRARQRAKRSRYPAPPETTELLLLRSTASFFAHEVQMHYVAEGLMETLSHDAKIPHSESSAKQSLQTSKVFSAAVTDVALVAQFSQQVNLKGEQVNLQMLVHSSVFQSPHCLRAAETLHPQVHALISSWRQALRAATQTMRPGPPTDKRGGAPSLRRESNSNCGAQQGPTEARQSRAVTFQMQAMDITGFVGLPQGIVQKFLLPQISCFTKMSSDGRANLKLHFHPFTITAHSTPRENYCVVLPHVYILYAHDPIKMLCNVTFGTIAITITPSFINHSLLAYEKLINDVVGVMATPKTYDDDGKSPAAAVLFPADAADTTLRQGTTRSMSGVPNTPRATEGGGISRSWRSAGHDSKLPVHADPSSEGVTMGKGSLLDWPAHGAQLPSDAKEVFGAADAADAADTAAPTAPRAAQQKRRQSFLFLLQGVRLSYLTSLTTLRFTIRSLNATAETTEGQTRHTLHWVVHASNAQAALVDRDDHEQMVAAFNSLSRRSRLASRETQGTSGAYSSSRAPSSARVMDVANTVKTSHPLGGFLWGSVALSFTLSSGKVDENRARAALQENTSLRSYSEELQKALLDSLTTSTSQWELAVFEPLVVVRFGLDALIKQCVRETEEDIRVMKAASYEADRSASVGLRRHKRFQRLQEEKKRIDKFIQRAERARHQKLRNMTERVVDDVAKLRGMLLRDTGKGDFLLDFFKIRHSHRVVASVHSFMVVLPFGDAAYRSILEELPGTFACGKTDRHIHTASCLNRRRFIPSLAFKTKVSDVSFICDVEVVKHIVPVLVTDQRHRARNDSMFVNAGTADQDYTTSLLFYGRLLALNSHFYFTDGSPLGKSTTLLSLLRDTPILGGQGELTSYAAEEHRRSLNSVSVVSVEAPLRIEKRNRTMRVGVVVDVSGPKARVSSRILSIVSELSQEQATSPLQGRLRAHGRTHMPSPTPFPSRNADRSADAVPRRSSSGAHRVSGGAETAAAQPEPKEPLSLHLDVTGRLEASELAVFSYANPDGLGAQSCPASAGAAGGGAPGRAYGGPRSLRTASVPVARRRVSFETPSSQNNRILAMRDARGVGNATGTCATGTKSNQNSPCAQSGGGIDFNSDERFLIMSIPLPGVTLRAVMQRGRGDASEDVTVARVEVRAGTIELSPCITALAQEVEMCANSDEQYRVERNKKIIAFVQSMEAEVPQLRVPLHCPLVEVLVPMPRAYQSVLSRARMDHVVRLQHADATAHPRSKFESGTGTSTGAKTPLGCTATVVEARKSRGIIAVHVSISDLRLIFNSEPVASTHFMLYLDQGGTINFVFKRFERPEGNDRFVNKFPDASLVMAMRRLRAECQTKLEVKSLEVTLPEAELTISRRSGHIGVVDTVTLYLPFNAEGSEPNLTVRLQHVSQLFLVVNLWSITTSETLKTARRLFRRGAAGREIAKQVASTQLGRRATVGMTLLQDQPKSVTDRRTFFYLGLSRAVCFFDLGAGSTHRFTIGAGNVVTEVAKHANGCSVSLLLGRISSTSIRSEGVLSGGVMIGDVMARAFLIQNTDGAEVFVRSPDQRTFREALLMQQVHVNFKERQLKDVFECKVGSFRGNSMDGIGEEEYTTTDMDVLLHRGTLGVTPSTVPAFLSFVRNISAVVAEQRRIAATRMMERTAPVPSLRSTAGRVTTAVRGPPGPLRPAEDRSIESHSGSVSEASVTTQKARARIPFMGNTLLRVPCGQVRVGLEETTVLLGAIASGEAAVGCVVLSFPKARLSFAECPCDDYSAAKKALVIESHNVEVYRPGTPRVVVMGFQGVNHFEFYTRQVLGSAEVGFSLTLRQTHPWTGNPRFRDFEEMISLIKSFTDKKNVDVFQHFGRLETVNFSDDTPSHTTRPDSVNSIADAAAGTGVDGTGDGGLTPVASGSTNGPAAVTADSDPRTLKALRSSKFSPQLRFGGDVSVNTEVILNWLGVTEKMLPHVVHTALCDKLEKLLCSLSEMASERVTRRSLADMAVAAAAAASGDAGPSTISSPPPLAPSSPEARRLDF</sequence>
<feature type="region of interest" description="Disordered" evidence="1">
    <location>
        <begin position="3374"/>
        <end position="3434"/>
    </location>
</feature>
<dbReference type="GO" id="GO:0006113">
    <property type="term" value="P:fermentation"/>
    <property type="evidence" value="ECO:0007669"/>
    <property type="project" value="InterPro"/>
</dbReference>
<feature type="compositionally biased region" description="Polar residues" evidence="1">
    <location>
        <begin position="2326"/>
        <end position="2348"/>
    </location>
</feature>
<feature type="compositionally biased region" description="Polar residues" evidence="1">
    <location>
        <begin position="1678"/>
        <end position="1693"/>
    </location>
</feature>
<evidence type="ECO:0000256" key="1">
    <source>
        <dbReference type="SAM" id="MobiDB-lite"/>
    </source>
</evidence>
<keyword evidence="2" id="KW-0812">Transmembrane</keyword>
<feature type="compositionally biased region" description="Basic and acidic residues" evidence="1">
    <location>
        <begin position="1757"/>
        <end position="1769"/>
    </location>
</feature>
<dbReference type="EMBL" id="JAFHLR010000016">
    <property type="protein sequence ID" value="KAG5482296.1"/>
    <property type="molecule type" value="Genomic_DNA"/>
</dbReference>
<feature type="compositionally biased region" description="Polar residues" evidence="1">
    <location>
        <begin position="2778"/>
        <end position="2791"/>
    </location>
</feature>
<evidence type="ECO:0000313" key="3">
    <source>
        <dbReference type="EMBL" id="KAG5482296.1"/>
    </source>
</evidence>
<keyword evidence="2" id="KW-1133">Transmembrane helix</keyword>
<feature type="region of interest" description="Disordered" evidence="1">
    <location>
        <begin position="4096"/>
        <end position="4137"/>
    </location>
</feature>
<feature type="region of interest" description="Disordered" evidence="1">
    <location>
        <begin position="3467"/>
        <end position="3487"/>
    </location>
</feature>
<dbReference type="PANTHER" id="PTHR32085">
    <property type="entry name" value="PROTEIN CSF1"/>
    <property type="match status" value="1"/>
</dbReference>
<evidence type="ECO:0000256" key="2">
    <source>
        <dbReference type="SAM" id="Phobius"/>
    </source>
</evidence>
<dbReference type="KEGG" id="loi:92361422"/>
<reference evidence="4" key="1">
    <citation type="journal article" date="2021" name="Microbiol. Resour. Announc.">
        <title>LGAAP: Leishmaniinae Genome Assembly and Annotation Pipeline.</title>
        <authorList>
            <person name="Almutairi H."/>
            <person name="Urbaniak M.D."/>
            <person name="Bates M.D."/>
            <person name="Jariyapan N."/>
            <person name="Kwakye-Nuako G."/>
            <person name="Thomaz-Soccol V."/>
            <person name="Al-Salem W.S."/>
            <person name="Dillon R.J."/>
            <person name="Bates P.A."/>
            <person name="Gatherer D."/>
        </authorList>
    </citation>
    <scope>NUCLEOTIDE SEQUENCE [LARGE SCALE GENOMIC DNA]</scope>
</reference>
<feature type="region of interest" description="Disordered" evidence="1">
    <location>
        <begin position="1644"/>
        <end position="1705"/>
    </location>
</feature>
<feature type="region of interest" description="Disordered" evidence="1">
    <location>
        <begin position="148"/>
        <end position="221"/>
    </location>
</feature>
<feature type="region of interest" description="Disordered" evidence="1">
    <location>
        <begin position="2325"/>
        <end position="2348"/>
    </location>
</feature>
<organism evidence="3 4">
    <name type="scientific">Leishmania orientalis</name>
    <dbReference type="NCBI Taxonomy" id="2249476"/>
    <lineage>
        <taxon>Eukaryota</taxon>
        <taxon>Discoba</taxon>
        <taxon>Euglenozoa</taxon>
        <taxon>Kinetoplastea</taxon>
        <taxon>Metakinetoplastina</taxon>
        <taxon>Trypanosomatida</taxon>
        <taxon>Trypanosomatidae</taxon>
        <taxon>Leishmaniinae</taxon>
        <taxon>Leishmania</taxon>
    </lineage>
</organism>
<feature type="compositionally biased region" description="Polar residues" evidence="1">
    <location>
        <begin position="212"/>
        <end position="221"/>
    </location>
</feature>
<evidence type="ECO:0000313" key="4">
    <source>
        <dbReference type="Proteomes" id="UP000674143"/>
    </source>
</evidence>
<feature type="region of interest" description="Disordered" evidence="1">
    <location>
        <begin position="321"/>
        <end position="366"/>
    </location>
</feature>
<feature type="region of interest" description="Disordered" evidence="1">
    <location>
        <begin position="1170"/>
        <end position="1196"/>
    </location>
</feature>
<feature type="region of interest" description="Disordered" evidence="1">
    <location>
        <begin position="4324"/>
        <end position="4356"/>
    </location>
</feature>
<dbReference type="InterPro" id="IPR029636">
    <property type="entry name" value="Csf1"/>
</dbReference>
<feature type="compositionally biased region" description="Polar residues" evidence="1">
    <location>
        <begin position="2614"/>
        <end position="2623"/>
    </location>
</feature>
<feature type="compositionally biased region" description="Low complexity" evidence="1">
    <location>
        <begin position="1538"/>
        <end position="1555"/>
    </location>
</feature>
<feature type="compositionally biased region" description="Basic and acidic residues" evidence="1">
    <location>
        <begin position="3400"/>
        <end position="3409"/>
    </location>
</feature>
<dbReference type="Proteomes" id="UP000674143">
    <property type="component" value="Unassembled WGS sequence"/>
</dbReference>
<feature type="compositionally biased region" description="Low complexity" evidence="1">
    <location>
        <begin position="4441"/>
        <end position="4450"/>
    </location>
</feature>
<keyword evidence="4" id="KW-1185">Reference proteome</keyword>
<dbReference type="GeneID" id="92361422"/>
<feature type="compositionally biased region" description="Polar residues" evidence="1">
    <location>
        <begin position="4128"/>
        <end position="4137"/>
    </location>
</feature>
<feature type="region of interest" description="Disordered" evidence="1">
    <location>
        <begin position="1753"/>
        <end position="1792"/>
    </location>
</feature>
<feature type="region of interest" description="Disordered" evidence="1">
    <location>
        <begin position="2778"/>
        <end position="2822"/>
    </location>
</feature>
<reference evidence="4" key="2">
    <citation type="journal article" date="2021" name="Sci. Data">
        <title>Chromosome-scale genome sequencing, assembly and annotation of six genomes from subfamily Leishmaniinae.</title>
        <authorList>
            <person name="Almutairi H."/>
            <person name="Urbaniak M.D."/>
            <person name="Bates M.D."/>
            <person name="Jariyapan N."/>
            <person name="Kwakye-Nuako G."/>
            <person name="Thomaz Soccol V."/>
            <person name="Al-Salem W.S."/>
            <person name="Dillon R.J."/>
            <person name="Bates P.A."/>
            <person name="Gatherer D."/>
        </authorList>
    </citation>
    <scope>NUCLEOTIDE SEQUENCE [LARGE SCALE GENOMIC DNA]</scope>
</reference>
<dbReference type="GO" id="GO:0016020">
    <property type="term" value="C:membrane"/>
    <property type="evidence" value="ECO:0007669"/>
    <property type="project" value="InterPro"/>
</dbReference>
<proteinExistence type="predicted"/>
<feature type="compositionally biased region" description="Low complexity" evidence="1">
    <location>
        <begin position="340"/>
        <end position="360"/>
    </location>
</feature>
<comment type="caution">
    <text evidence="3">The sequence shown here is derived from an EMBL/GenBank/DDBJ whole genome shotgun (WGS) entry which is preliminary data.</text>
</comment>
<name>A0A836GVX6_9TRYP</name>
<feature type="transmembrane region" description="Helical" evidence="2">
    <location>
        <begin position="12"/>
        <end position="32"/>
    </location>
</feature>
<accession>A0A836GVX6</accession>
<feature type="compositionally biased region" description="Acidic residues" evidence="1">
    <location>
        <begin position="158"/>
        <end position="168"/>
    </location>
</feature>
<feature type="region of interest" description="Disordered" evidence="1">
    <location>
        <begin position="4441"/>
        <end position="4467"/>
    </location>
</feature>
<protein>
    <submittedName>
        <fullName evidence="3">Uncharacterized protein</fullName>
    </submittedName>
</protein>
<feature type="compositionally biased region" description="Polar residues" evidence="1">
    <location>
        <begin position="1655"/>
        <end position="1666"/>
    </location>
</feature>
<feature type="compositionally biased region" description="Basic and acidic residues" evidence="1">
    <location>
        <begin position="2600"/>
        <end position="2613"/>
    </location>
</feature>
<feature type="compositionally biased region" description="Pro residues" evidence="1">
    <location>
        <begin position="1583"/>
        <end position="1594"/>
    </location>
</feature>
<keyword evidence="2" id="KW-0472">Membrane</keyword>
<feature type="region of interest" description="Disordered" evidence="1">
    <location>
        <begin position="1534"/>
        <end position="1625"/>
    </location>
</feature>
<feature type="compositionally biased region" description="Gly residues" evidence="1">
    <location>
        <begin position="3473"/>
        <end position="3483"/>
    </location>
</feature>
<dbReference type="PANTHER" id="PTHR32085:SF3">
    <property type="entry name" value="PROTEIN CSF1"/>
    <property type="match status" value="1"/>
</dbReference>
<feature type="region of interest" description="Disordered" evidence="1">
    <location>
        <begin position="2591"/>
        <end position="2628"/>
    </location>
</feature>
<dbReference type="RefSeq" id="XP_067064302.1">
    <property type="nucleotide sequence ID" value="XM_067207488.1"/>
</dbReference>